<dbReference type="PANTHER" id="PTHR10815:SF13">
    <property type="entry name" value="METHYLATED-DNA--PROTEIN-CYSTEINE METHYLTRANSFERASE"/>
    <property type="match status" value="1"/>
</dbReference>
<protein>
    <recommendedName>
        <fullName evidence="8">Methylated-DNA--protein-cysteine methyltransferase</fullName>
        <ecNumber evidence="8">2.1.1.63</ecNumber>
    </recommendedName>
    <alternativeName>
        <fullName evidence="8">6-O-methylguanine-DNA methyltransferase</fullName>
        <shortName evidence="8">MGMT</shortName>
    </alternativeName>
    <alternativeName>
        <fullName evidence="8">O-6-methylguanine-DNA-alkyltransferase</fullName>
    </alternativeName>
</protein>
<reference evidence="11" key="1">
    <citation type="submission" date="2021-02" db="EMBL/GenBank/DDBJ databases">
        <title>Sulfurospirillum tamanensis sp. nov.</title>
        <authorList>
            <person name="Frolova A."/>
            <person name="Merkel A."/>
            <person name="Slobodkin A."/>
        </authorList>
    </citation>
    <scope>NUCLEOTIDE SEQUENCE</scope>
    <source>
        <strain evidence="11">T05b</strain>
    </source>
</reference>
<dbReference type="SUPFAM" id="SSF46767">
    <property type="entry name" value="Methylated DNA-protein cysteine methyltransferase, C-terminal domain"/>
    <property type="match status" value="1"/>
</dbReference>
<comment type="caution">
    <text evidence="11">The sequence shown here is derived from an EMBL/GenBank/DDBJ whole genome shotgun (WGS) entry which is preliminary data.</text>
</comment>
<gene>
    <name evidence="11" type="ORF">JWV37_12015</name>
</gene>
<evidence type="ECO:0000259" key="10">
    <source>
        <dbReference type="Pfam" id="PF02870"/>
    </source>
</evidence>
<comment type="subcellular location">
    <subcellularLocation>
        <location evidence="8">Cytoplasm</location>
    </subcellularLocation>
</comment>
<dbReference type="InterPro" id="IPR014048">
    <property type="entry name" value="MethylDNA_cys_MeTrfase_DNA-bd"/>
</dbReference>
<evidence type="ECO:0000256" key="5">
    <source>
        <dbReference type="ARBA" id="ARBA00022763"/>
    </source>
</evidence>
<dbReference type="InterPro" id="IPR008332">
    <property type="entry name" value="MethylG_MeTrfase_N"/>
</dbReference>
<keyword evidence="3 8" id="KW-0489">Methyltransferase</keyword>
<dbReference type="CDD" id="cd06445">
    <property type="entry name" value="ATase"/>
    <property type="match status" value="1"/>
</dbReference>
<dbReference type="Gene3D" id="1.10.10.10">
    <property type="entry name" value="Winged helix-like DNA-binding domain superfamily/Winged helix DNA-binding domain"/>
    <property type="match status" value="1"/>
</dbReference>
<evidence type="ECO:0000256" key="7">
    <source>
        <dbReference type="ARBA" id="ARBA00049348"/>
    </source>
</evidence>
<keyword evidence="4 8" id="KW-0808">Transferase</keyword>
<dbReference type="InterPro" id="IPR023546">
    <property type="entry name" value="MGMT"/>
</dbReference>
<comment type="catalytic activity">
    <reaction evidence="1 8">
        <text>a 4-O-methyl-thymidine in DNA + L-cysteinyl-[protein] = a thymidine in DNA + S-methyl-L-cysteinyl-[protein]</text>
        <dbReference type="Rhea" id="RHEA:53428"/>
        <dbReference type="Rhea" id="RHEA-COMP:10131"/>
        <dbReference type="Rhea" id="RHEA-COMP:10132"/>
        <dbReference type="Rhea" id="RHEA-COMP:13555"/>
        <dbReference type="Rhea" id="RHEA-COMP:13556"/>
        <dbReference type="ChEBI" id="CHEBI:29950"/>
        <dbReference type="ChEBI" id="CHEBI:82612"/>
        <dbReference type="ChEBI" id="CHEBI:137386"/>
        <dbReference type="ChEBI" id="CHEBI:137387"/>
        <dbReference type="EC" id="2.1.1.63"/>
    </reaction>
</comment>
<comment type="catalytic activity">
    <reaction evidence="7 8">
        <text>a 6-O-methyl-2'-deoxyguanosine in DNA + L-cysteinyl-[protein] = S-methyl-L-cysteinyl-[protein] + a 2'-deoxyguanosine in DNA</text>
        <dbReference type="Rhea" id="RHEA:24000"/>
        <dbReference type="Rhea" id="RHEA-COMP:10131"/>
        <dbReference type="Rhea" id="RHEA-COMP:10132"/>
        <dbReference type="Rhea" id="RHEA-COMP:11367"/>
        <dbReference type="Rhea" id="RHEA-COMP:11368"/>
        <dbReference type="ChEBI" id="CHEBI:29950"/>
        <dbReference type="ChEBI" id="CHEBI:82612"/>
        <dbReference type="ChEBI" id="CHEBI:85445"/>
        <dbReference type="ChEBI" id="CHEBI:85448"/>
        <dbReference type="EC" id="2.1.1.63"/>
    </reaction>
</comment>
<evidence type="ECO:0000256" key="2">
    <source>
        <dbReference type="ARBA" id="ARBA00022490"/>
    </source>
</evidence>
<comment type="similarity">
    <text evidence="8">Belongs to the MGMT family.</text>
</comment>
<feature type="domain" description="Methylated-DNA-[protein]-cysteine S-methyltransferase DNA binding" evidence="9">
    <location>
        <begin position="73"/>
        <end position="151"/>
    </location>
</feature>
<evidence type="ECO:0000256" key="6">
    <source>
        <dbReference type="ARBA" id="ARBA00023204"/>
    </source>
</evidence>
<dbReference type="RefSeq" id="WP_205460068.1">
    <property type="nucleotide sequence ID" value="NZ_JAFHKK010000042.1"/>
</dbReference>
<evidence type="ECO:0000256" key="4">
    <source>
        <dbReference type="ARBA" id="ARBA00022679"/>
    </source>
</evidence>
<keyword evidence="2 8" id="KW-0963">Cytoplasm</keyword>
<organism evidence="11 12">
    <name type="scientific">Sulfurospirillum tamanense</name>
    <dbReference type="NCBI Taxonomy" id="2813362"/>
    <lineage>
        <taxon>Bacteria</taxon>
        <taxon>Pseudomonadati</taxon>
        <taxon>Campylobacterota</taxon>
        <taxon>Epsilonproteobacteria</taxon>
        <taxon>Campylobacterales</taxon>
        <taxon>Sulfurospirillaceae</taxon>
        <taxon>Sulfurospirillum</taxon>
    </lineage>
</organism>
<keyword evidence="5 8" id="KW-0227">DNA damage</keyword>
<dbReference type="InterPro" id="IPR001497">
    <property type="entry name" value="MethylDNA_cys_MeTrfase_AS"/>
</dbReference>
<dbReference type="InterPro" id="IPR036217">
    <property type="entry name" value="MethylDNA_cys_MeTrfase_DNAb"/>
</dbReference>
<dbReference type="PANTHER" id="PTHR10815">
    <property type="entry name" value="METHYLATED-DNA--PROTEIN-CYSTEINE METHYLTRANSFERASE"/>
    <property type="match status" value="1"/>
</dbReference>
<dbReference type="GO" id="GO:0003908">
    <property type="term" value="F:methylated-DNA-[protein]-cysteine S-methyltransferase activity"/>
    <property type="evidence" value="ECO:0007669"/>
    <property type="project" value="UniProtKB-EC"/>
</dbReference>
<dbReference type="NCBIfam" id="TIGR00589">
    <property type="entry name" value="ogt"/>
    <property type="match status" value="1"/>
</dbReference>
<dbReference type="PROSITE" id="PS00374">
    <property type="entry name" value="MGMT"/>
    <property type="match status" value="1"/>
</dbReference>
<dbReference type="Pfam" id="PF02870">
    <property type="entry name" value="Methyltransf_1N"/>
    <property type="match status" value="1"/>
</dbReference>
<dbReference type="InterPro" id="IPR036631">
    <property type="entry name" value="MGMT_N_sf"/>
</dbReference>
<evidence type="ECO:0000259" key="9">
    <source>
        <dbReference type="Pfam" id="PF01035"/>
    </source>
</evidence>
<evidence type="ECO:0000256" key="1">
    <source>
        <dbReference type="ARBA" id="ARBA00001286"/>
    </source>
</evidence>
<proteinExistence type="inferred from homology"/>
<name>A0ABS2WV22_9BACT</name>
<dbReference type="EC" id="2.1.1.63" evidence="8"/>
<dbReference type="InterPro" id="IPR036388">
    <property type="entry name" value="WH-like_DNA-bd_sf"/>
</dbReference>
<dbReference type="EMBL" id="JAFHKK010000042">
    <property type="protein sequence ID" value="MBN2965507.1"/>
    <property type="molecule type" value="Genomic_DNA"/>
</dbReference>
<evidence type="ECO:0000256" key="3">
    <source>
        <dbReference type="ARBA" id="ARBA00022603"/>
    </source>
</evidence>
<evidence type="ECO:0000313" key="12">
    <source>
        <dbReference type="Proteomes" id="UP000703590"/>
    </source>
</evidence>
<sequence>MPQIVFQSPLGTLGLSSNTHAITTLSFLPPQTTDLGGLDDPVLAQAYEELQEYFAGKRRVFSVPCEPQKGTLFQRAVWGALQEIPYGECVSYKTIAARIGNPKAVRAVGGANNKNPIAILIPCHRVIGASGSLVGYASGVDKKVFLLNHEGYSLPSKSI</sequence>
<dbReference type="SUPFAM" id="SSF53155">
    <property type="entry name" value="Methylated DNA-protein cysteine methyltransferase domain"/>
    <property type="match status" value="1"/>
</dbReference>
<reference evidence="11" key="2">
    <citation type="submission" date="2021-02" db="EMBL/GenBank/DDBJ databases">
        <authorList>
            <person name="Merkel A.Y."/>
        </authorList>
    </citation>
    <scope>NUCLEOTIDE SEQUENCE</scope>
    <source>
        <strain evidence="11">T05b</strain>
    </source>
</reference>
<accession>A0ABS2WV22</accession>
<dbReference type="Proteomes" id="UP000703590">
    <property type="component" value="Unassembled WGS sequence"/>
</dbReference>
<dbReference type="Gene3D" id="3.30.160.70">
    <property type="entry name" value="Methylated DNA-protein cysteine methyltransferase domain"/>
    <property type="match status" value="1"/>
</dbReference>
<dbReference type="HAMAP" id="MF_00772">
    <property type="entry name" value="OGT"/>
    <property type="match status" value="1"/>
</dbReference>
<evidence type="ECO:0000313" key="11">
    <source>
        <dbReference type="EMBL" id="MBN2965507.1"/>
    </source>
</evidence>
<dbReference type="Pfam" id="PF01035">
    <property type="entry name" value="DNA_binding_1"/>
    <property type="match status" value="1"/>
</dbReference>
<feature type="domain" description="Methylguanine DNA methyltransferase ribonuclease-like" evidence="10">
    <location>
        <begin position="5"/>
        <end position="66"/>
    </location>
</feature>
<comment type="miscellaneous">
    <text evidence="8">This enzyme catalyzes only one turnover and therefore is not strictly catalytic. According to one definition, an enzyme is a biocatalyst that acts repeatedly and over many reaction cycles.</text>
</comment>
<keyword evidence="12" id="KW-1185">Reference proteome</keyword>
<comment type="function">
    <text evidence="8">Involved in the cellular defense against the biological effects of O6-methylguanine (O6-MeG) and O4-methylthymine (O4-MeT) in DNA. Repairs the methylated nucleobase in DNA by stoichiometrically transferring the methyl group to a cysteine residue in the enzyme. This is a suicide reaction: the enzyme is irreversibly inactivated.</text>
</comment>
<keyword evidence="6 8" id="KW-0234">DNA repair</keyword>
<dbReference type="GO" id="GO:0032259">
    <property type="term" value="P:methylation"/>
    <property type="evidence" value="ECO:0007669"/>
    <property type="project" value="UniProtKB-KW"/>
</dbReference>
<evidence type="ECO:0000256" key="8">
    <source>
        <dbReference type="HAMAP-Rule" id="MF_00772"/>
    </source>
</evidence>
<feature type="active site" description="Nucleophile; methyl group acceptor" evidence="8">
    <location>
        <position position="123"/>
    </location>
</feature>